<keyword evidence="8" id="KW-1133">Transmembrane helix</keyword>
<feature type="compositionally biased region" description="Low complexity" evidence="7">
    <location>
        <begin position="471"/>
        <end position="489"/>
    </location>
</feature>
<dbReference type="Gene3D" id="1.10.510.10">
    <property type="entry name" value="Transferase(Phosphotransferase) domain 1"/>
    <property type="match status" value="1"/>
</dbReference>
<dbReference type="RefSeq" id="WP_310406066.1">
    <property type="nucleotide sequence ID" value="NZ_JAVDWW010000008.1"/>
</dbReference>
<dbReference type="SMART" id="SM00220">
    <property type="entry name" value="S_TKc"/>
    <property type="match status" value="1"/>
</dbReference>
<keyword evidence="4" id="KW-0547">Nucleotide-binding</keyword>
<evidence type="ECO:0000256" key="6">
    <source>
        <dbReference type="ARBA" id="ARBA00022840"/>
    </source>
</evidence>
<dbReference type="EMBL" id="JAVDWW010000008">
    <property type="protein sequence ID" value="MDR7171293.1"/>
    <property type="molecule type" value="Genomic_DNA"/>
</dbReference>
<feature type="region of interest" description="Disordered" evidence="7">
    <location>
        <begin position="299"/>
        <end position="406"/>
    </location>
</feature>
<dbReference type="InterPro" id="IPR000719">
    <property type="entry name" value="Prot_kinase_dom"/>
</dbReference>
<keyword evidence="6" id="KW-0067">ATP-binding</keyword>
<dbReference type="Pfam" id="PF00069">
    <property type="entry name" value="Pkinase"/>
    <property type="match status" value="1"/>
</dbReference>
<dbReference type="PROSITE" id="PS50011">
    <property type="entry name" value="PROTEIN_KINASE_DOM"/>
    <property type="match status" value="1"/>
</dbReference>
<dbReference type="PANTHER" id="PTHR43289:SF6">
    <property type="entry name" value="SERINE_THREONINE-PROTEIN KINASE NEKL-3"/>
    <property type="match status" value="1"/>
</dbReference>
<evidence type="ECO:0000313" key="11">
    <source>
        <dbReference type="Proteomes" id="UP001251217"/>
    </source>
</evidence>
<protein>
    <recommendedName>
        <fullName evidence="1">non-specific serine/threonine protein kinase</fullName>
        <ecNumber evidence="1">2.7.11.1</ecNumber>
    </recommendedName>
</protein>
<keyword evidence="8" id="KW-0812">Transmembrane</keyword>
<dbReference type="EC" id="2.7.11.1" evidence="1"/>
<dbReference type="GO" id="GO:0004674">
    <property type="term" value="F:protein serine/threonine kinase activity"/>
    <property type="evidence" value="ECO:0007669"/>
    <property type="project" value="UniProtKB-EC"/>
</dbReference>
<feature type="region of interest" description="Disordered" evidence="7">
    <location>
        <begin position="506"/>
        <end position="552"/>
    </location>
</feature>
<dbReference type="Gene3D" id="3.30.200.20">
    <property type="entry name" value="Phosphorylase Kinase, domain 1"/>
    <property type="match status" value="1"/>
</dbReference>
<feature type="region of interest" description="Disordered" evidence="7">
    <location>
        <begin position="452"/>
        <end position="493"/>
    </location>
</feature>
<keyword evidence="11" id="KW-1185">Reference proteome</keyword>
<evidence type="ECO:0000256" key="1">
    <source>
        <dbReference type="ARBA" id="ARBA00012513"/>
    </source>
</evidence>
<gene>
    <name evidence="10" type="ORF">J2W56_005052</name>
</gene>
<name>A0ABU1XL49_9NOCA</name>
<keyword evidence="3 10" id="KW-0808">Transferase</keyword>
<feature type="transmembrane region" description="Helical" evidence="8">
    <location>
        <begin position="427"/>
        <end position="451"/>
    </location>
</feature>
<evidence type="ECO:0000256" key="8">
    <source>
        <dbReference type="SAM" id="Phobius"/>
    </source>
</evidence>
<keyword evidence="2" id="KW-0723">Serine/threonine-protein kinase</keyword>
<evidence type="ECO:0000256" key="2">
    <source>
        <dbReference type="ARBA" id="ARBA00022527"/>
    </source>
</evidence>
<dbReference type="PANTHER" id="PTHR43289">
    <property type="entry name" value="MITOGEN-ACTIVATED PROTEIN KINASE KINASE KINASE 20-RELATED"/>
    <property type="match status" value="1"/>
</dbReference>
<dbReference type="SUPFAM" id="SSF56112">
    <property type="entry name" value="Protein kinase-like (PK-like)"/>
    <property type="match status" value="1"/>
</dbReference>
<dbReference type="InterPro" id="IPR011009">
    <property type="entry name" value="Kinase-like_dom_sf"/>
</dbReference>
<evidence type="ECO:0000256" key="3">
    <source>
        <dbReference type="ARBA" id="ARBA00022679"/>
    </source>
</evidence>
<feature type="compositionally biased region" description="Polar residues" evidence="7">
    <location>
        <begin position="452"/>
        <end position="470"/>
    </location>
</feature>
<dbReference type="PROSITE" id="PS00108">
    <property type="entry name" value="PROTEIN_KINASE_ST"/>
    <property type="match status" value="1"/>
</dbReference>
<evidence type="ECO:0000313" key="10">
    <source>
        <dbReference type="EMBL" id="MDR7171293.1"/>
    </source>
</evidence>
<proteinExistence type="predicted"/>
<keyword evidence="5 10" id="KW-0418">Kinase</keyword>
<evidence type="ECO:0000256" key="5">
    <source>
        <dbReference type="ARBA" id="ARBA00022777"/>
    </source>
</evidence>
<evidence type="ECO:0000256" key="4">
    <source>
        <dbReference type="ARBA" id="ARBA00022741"/>
    </source>
</evidence>
<keyword evidence="8" id="KW-0472">Membrane</keyword>
<evidence type="ECO:0000256" key="7">
    <source>
        <dbReference type="SAM" id="MobiDB-lite"/>
    </source>
</evidence>
<dbReference type="Proteomes" id="UP001251217">
    <property type="component" value="Unassembled WGS sequence"/>
</dbReference>
<reference evidence="10 11" key="1">
    <citation type="submission" date="2023-07" db="EMBL/GenBank/DDBJ databases">
        <title>Sorghum-associated microbial communities from plants grown in Nebraska, USA.</title>
        <authorList>
            <person name="Schachtman D."/>
        </authorList>
    </citation>
    <scope>NUCLEOTIDE SEQUENCE [LARGE SCALE GENOMIC DNA]</scope>
    <source>
        <strain evidence="10 11">4272</strain>
    </source>
</reference>
<comment type="caution">
    <text evidence="10">The sequence shown here is derived from an EMBL/GenBank/DDBJ whole genome shotgun (WGS) entry which is preliminary data.</text>
</comment>
<dbReference type="CDD" id="cd14014">
    <property type="entry name" value="STKc_PknB_like"/>
    <property type="match status" value="1"/>
</dbReference>
<dbReference type="InterPro" id="IPR008271">
    <property type="entry name" value="Ser/Thr_kinase_AS"/>
</dbReference>
<evidence type="ECO:0000259" key="9">
    <source>
        <dbReference type="PROSITE" id="PS50011"/>
    </source>
</evidence>
<feature type="compositionally biased region" description="Low complexity" evidence="7">
    <location>
        <begin position="300"/>
        <end position="314"/>
    </location>
</feature>
<sequence>MTAREFGRYRLDRLLGRGSAGEVWLAYDPADARTVALKILSGSAAEDADYRRRFEREARIGAHLDNPHIAPIHRFGEYAGRLYLDMAYIPGVDLARLVRSSAMEPAEAVELISQIAEALDAAHAAGLVHRDVKPANIIVHTSGFAYLIDFGIARAAGQTTITATGFTVGTLAYMAPERFTGHGDSRSDVYSLACVLYECLTARRPFGDTDAVQQLHAHLHEAPPRPSAADAHIPAALDAVVARGMAKRADDRYRTAGELAAAARAAVGMTVADRTPPLLQSEQGSTTRLGSASATRYISPAPAATGPAGPTFAARQDAAPAPRSYSGPAPAAHEHPGPAPVTRRVGSEPAGIAADRPPAPFRATRVLPDAGAPVGSPAAPADHAVSARPNPPSVGNPRPTLVGSTSLPVKSVPAQHVPAAPPRRPTLAVAAALIGAAIVVLAVVAGCTALLSSGSRTPSDQPSTTRTEVNTPAPTTAAPATPEPEYTTTVIPPRWTLPFPTNILPPPLQFPHPAAHFEEHHPAPAKKGSPGTPRTDRGSCAEDATACEGASR</sequence>
<organism evidence="10 11">
    <name type="scientific">Nocardia kruczakiae</name>
    <dbReference type="NCBI Taxonomy" id="261477"/>
    <lineage>
        <taxon>Bacteria</taxon>
        <taxon>Bacillati</taxon>
        <taxon>Actinomycetota</taxon>
        <taxon>Actinomycetes</taxon>
        <taxon>Mycobacteriales</taxon>
        <taxon>Nocardiaceae</taxon>
        <taxon>Nocardia</taxon>
    </lineage>
</organism>
<accession>A0ABU1XL49</accession>
<feature type="domain" description="Protein kinase" evidence="9">
    <location>
        <begin position="9"/>
        <end position="267"/>
    </location>
</feature>
<feature type="compositionally biased region" description="Low complexity" evidence="7">
    <location>
        <begin position="368"/>
        <end position="382"/>
    </location>
</feature>